<keyword evidence="1" id="KW-1133">Transmembrane helix</keyword>
<keyword evidence="1" id="KW-0812">Transmembrane</keyword>
<evidence type="ECO:0000313" key="2">
    <source>
        <dbReference type="EMBL" id="CBA73757.1"/>
    </source>
</evidence>
<dbReference type="EMBL" id="FN545207">
    <property type="protein sequence ID" value="CBA73757.1"/>
    <property type="molecule type" value="Genomic_DNA"/>
</dbReference>
<gene>
    <name evidence="2" type="ORF">ARN_19490</name>
</gene>
<proteinExistence type="predicted"/>
<dbReference type="Pfam" id="PF10725">
    <property type="entry name" value="DUF2517"/>
    <property type="match status" value="1"/>
</dbReference>
<organism evidence="2">
    <name type="scientific">Arsenophonus nasoniae</name>
    <name type="common">son-killer infecting Nasonia vitripennis</name>
    <dbReference type="NCBI Taxonomy" id="638"/>
    <lineage>
        <taxon>Bacteria</taxon>
        <taxon>Pseudomonadati</taxon>
        <taxon>Pseudomonadota</taxon>
        <taxon>Gammaproteobacteria</taxon>
        <taxon>Enterobacterales</taxon>
        <taxon>Morganellaceae</taxon>
        <taxon>Arsenophonus</taxon>
    </lineage>
</organism>
<reference evidence="2" key="1">
    <citation type="journal article" date="2010" name="Insect Mol. Biol.">
        <title>The draft genome sequence of Arsenophonus nasoniae, son-killer bacterium of Nasonia vitripennis, reveals genes associated with virulence and symbiosis.</title>
        <authorList>
            <person name="Wilkes T."/>
            <person name="Darby A.C."/>
            <person name="Choi J."/>
            <person name="Colborne J.K."/>
            <person name="Werren J.H."/>
            <person name="Hurst G.D.D."/>
        </authorList>
    </citation>
    <scope>NUCLEOTIDE SEQUENCE</scope>
</reference>
<feature type="transmembrane region" description="Helical" evidence="1">
    <location>
        <begin position="26"/>
        <end position="45"/>
    </location>
</feature>
<sequence>MVISIDNFIRRIFMSEYRQYPWHQVLLRRVGVVLLGIVAFPVMIFRRDRSRFYSYLHRMWLKTSDKPVWLASAEDTQSMK</sequence>
<protein>
    <recommendedName>
        <fullName evidence="3">DUF2517 domain-containing protein</fullName>
    </recommendedName>
</protein>
<accession>D2U0D2</accession>
<dbReference type="AlphaFoldDB" id="D2U0D2"/>
<evidence type="ECO:0000256" key="1">
    <source>
        <dbReference type="SAM" id="Phobius"/>
    </source>
</evidence>
<name>D2U0D2_9GAMM</name>
<keyword evidence="1" id="KW-0472">Membrane</keyword>
<evidence type="ECO:0008006" key="3">
    <source>
        <dbReference type="Google" id="ProtNLM"/>
    </source>
</evidence>
<dbReference type="InterPro" id="IPR019663">
    <property type="entry name" value="YbfA"/>
</dbReference>